<feature type="signal peptide" evidence="1">
    <location>
        <begin position="1"/>
        <end position="28"/>
    </location>
</feature>
<feature type="chain" id="PRO_5009177780" description="WxL domain-containing protein" evidence="1">
    <location>
        <begin position="29"/>
        <end position="841"/>
    </location>
</feature>
<accession>A0A1E5GR59</accession>
<evidence type="ECO:0008006" key="4">
    <source>
        <dbReference type="Google" id="ProtNLM"/>
    </source>
</evidence>
<dbReference type="AlphaFoldDB" id="A0A1E5GR59"/>
<protein>
    <recommendedName>
        <fullName evidence="4">WxL domain-containing protein</fullName>
    </recommendedName>
</protein>
<keyword evidence="1" id="KW-0732">Signal</keyword>
<dbReference type="CDD" id="cd01951">
    <property type="entry name" value="lectin_L-type"/>
    <property type="match status" value="1"/>
</dbReference>
<dbReference type="Pfam" id="PF18483">
    <property type="entry name" value="Lectin_L-type_dom"/>
    <property type="match status" value="1"/>
</dbReference>
<dbReference type="Gene3D" id="2.60.120.200">
    <property type="match status" value="1"/>
</dbReference>
<keyword evidence="3" id="KW-1185">Reference proteome</keyword>
<dbReference type="STRING" id="903983.BCR23_10170"/>
<sequence>MFCNFNKITFFCALAFGLILLLPSQVEAASEIAPQSVPLDNIFTVPEGAHSTVRGNTVIITDAETNRVGSIFSTEANKVDLSKDFDAEMYINLEGEADGVAFVFHNDPDRVSYFTGAVGNAIGAYANAKQSYIETAWSGKKTLVEQLKNSFAIEFDTYYNGDSYDYDILRNLDGYGREKGHVAYAFPDNVDSYLFKSTPYNEFILDHAGLQYPDFSLGDGKWRLLKIHWTTWDRLGNGVLTYEYEGLQPVKATIPKSTFKFAQTGDEKVYWGFTGSTGALTEKAMVAFRSVPGLVNYEENIKFLNSKGLPANMDKAVGPNEELTVHYSGKYVGGLQNLLSPSLNLTLSQGQIYQSGSLTVNGKSVNPTILGDTLKITSSDLSLINSDLDVKFKVKNTGLMVTTDQSVKSQVTGANYISPDLQSLYKVDAIKPKGEGKHTIINYGDDKAITDVLDYTKFLKDWSDDITLKENVKVSLKANQDIQGLVSALGPDSFLLELTDEVGNKTDVTVPIFIKDSIDSVSPDNKHLLQADDFTVFSADYPATKAEIEKMIREKSYLHVWRFDPLPAMQLDNTLVSVTSTTLPGLNGSSVVKEGVYKVTLSYGTGDSKVTRIIDVTIKSSIGKITVGFVNEVGQSIDKNPVKLVLEGKVNTTMDLSEIPEVKKRIADIENEHYRLVKRPDNEKAVAIVGENVEVKYEFTGYLSIVTAPTSLDFKVQPSFIGSKKISEPDVIGANLVISDTRTNKVAWNLKAKITNNLQNEDGSQEMTNVIKYKNATDEVTLNDVDNIIYTPDTITTNEYDITEERWKNRKEGFFLDFPAGSLKALGKYKAQLEITLENAK</sequence>
<dbReference type="InterPro" id="IPR056573">
    <property type="entry name" value="Lectin_L-type_dom"/>
</dbReference>
<evidence type="ECO:0000256" key="1">
    <source>
        <dbReference type="SAM" id="SignalP"/>
    </source>
</evidence>
<organism evidence="2 3">
    <name type="scientific">Enterococcus quebecensis</name>
    <dbReference type="NCBI Taxonomy" id="903983"/>
    <lineage>
        <taxon>Bacteria</taxon>
        <taxon>Bacillati</taxon>
        <taxon>Bacillota</taxon>
        <taxon>Bacilli</taxon>
        <taxon>Lactobacillales</taxon>
        <taxon>Enterococcaceae</taxon>
        <taxon>Enterococcus</taxon>
    </lineage>
</organism>
<dbReference type="OrthoDB" id="2306834at2"/>
<dbReference type="SUPFAM" id="SSF49899">
    <property type="entry name" value="Concanavalin A-like lectins/glucanases"/>
    <property type="match status" value="1"/>
</dbReference>
<evidence type="ECO:0000313" key="3">
    <source>
        <dbReference type="Proteomes" id="UP000094764"/>
    </source>
</evidence>
<proteinExistence type="predicted"/>
<name>A0A1E5GR59_9ENTE</name>
<dbReference type="InterPro" id="IPR013320">
    <property type="entry name" value="ConA-like_dom_sf"/>
</dbReference>
<dbReference type="EMBL" id="MIKB01000016">
    <property type="protein sequence ID" value="OEG15193.1"/>
    <property type="molecule type" value="Genomic_DNA"/>
</dbReference>
<comment type="caution">
    <text evidence="2">The sequence shown here is derived from an EMBL/GenBank/DDBJ whole genome shotgun (WGS) entry which is preliminary data.</text>
</comment>
<dbReference type="Proteomes" id="UP000094764">
    <property type="component" value="Unassembled WGS sequence"/>
</dbReference>
<reference evidence="3" key="1">
    <citation type="submission" date="2016-09" db="EMBL/GenBank/DDBJ databases">
        <authorList>
            <person name="Gulvik C.A."/>
        </authorList>
    </citation>
    <scope>NUCLEOTIDE SEQUENCE [LARGE SCALE GENOMIC DNA]</scope>
    <source>
        <strain evidence="3">LMG 26306</strain>
    </source>
</reference>
<evidence type="ECO:0000313" key="2">
    <source>
        <dbReference type="EMBL" id="OEG15193.1"/>
    </source>
</evidence>
<gene>
    <name evidence="2" type="ORF">BCR23_10170</name>
</gene>